<dbReference type="InterPro" id="IPR050426">
    <property type="entry name" value="Glycosyltransferase_28"/>
</dbReference>
<proteinExistence type="inferred from homology"/>
<evidence type="ECO:0000313" key="7">
    <source>
        <dbReference type="Proteomes" id="UP000198582"/>
    </source>
</evidence>
<dbReference type="GO" id="GO:0017000">
    <property type="term" value="P:antibiotic biosynthetic process"/>
    <property type="evidence" value="ECO:0007669"/>
    <property type="project" value="UniProtKB-ARBA"/>
</dbReference>
<dbReference type="OrthoDB" id="5488434at2"/>
<organism evidence="6 7">
    <name type="scientific">Amycolatopsis saalfeldensis</name>
    <dbReference type="NCBI Taxonomy" id="394193"/>
    <lineage>
        <taxon>Bacteria</taxon>
        <taxon>Bacillati</taxon>
        <taxon>Actinomycetota</taxon>
        <taxon>Actinomycetes</taxon>
        <taxon>Pseudonocardiales</taxon>
        <taxon>Pseudonocardiaceae</taxon>
        <taxon>Amycolatopsis</taxon>
    </lineage>
</organism>
<dbReference type="PANTHER" id="PTHR48050:SF13">
    <property type="entry name" value="STEROL 3-BETA-GLUCOSYLTRANSFERASE UGT80A2"/>
    <property type="match status" value="1"/>
</dbReference>
<sequence>MRILFTTEPLPGHFFPLVPLAWAARASGHDVLVAVPDNFADTVLRAGLPAVSSGPPTEFLDLSPNGSDRPDGLLRHAHGRMFGRIGSVTLPATMSIVERWQPRLVVHERAEFAGPVAAARHGTHSVDLRWGVADLAEYRTAAAEVLGHDLAELGMDGLPEPDLMLASWPPSLRLPHATDHVGLRHVSYGGTARLRRWMFEPGARPRICLTLGTLVPKLGLDLLREELMSVVRELVRLDFELVVAIDDQTAAAWGPWPAGIRHVGWLPMVQVLNRCALLIHHGGQGTTLTALAAGVPQLVLPQFDDQFENADAVVKAGAGIRLLRPEIVPHTVVGHCLRILETAEFTDAASLVAREIAAQPSPLEVVGTLEDLAGQGQAGT</sequence>
<dbReference type="STRING" id="394193.SAMN04489732_12068"/>
<comment type="similarity">
    <text evidence="1">Belongs to the glycosyltransferase 28 family.</text>
</comment>
<evidence type="ECO:0000259" key="4">
    <source>
        <dbReference type="Pfam" id="PF06722"/>
    </source>
</evidence>
<evidence type="ECO:0000256" key="1">
    <source>
        <dbReference type="ARBA" id="ARBA00006962"/>
    </source>
</evidence>
<protein>
    <submittedName>
        <fullName evidence="6">UDP:flavonoid glycosyltransferase YjiC, YdhE family</fullName>
    </submittedName>
</protein>
<evidence type="ECO:0000256" key="3">
    <source>
        <dbReference type="ARBA" id="ARBA00022679"/>
    </source>
</evidence>
<dbReference type="GO" id="GO:0016758">
    <property type="term" value="F:hexosyltransferase activity"/>
    <property type="evidence" value="ECO:0007669"/>
    <property type="project" value="UniProtKB-ARBA"/>
</dbReference>
<keyword evidence="3 6" id="KW-0808">Transferase</keyword>
<name>A0A1H8YJR7_9PSEU</name>
<feature type="domain" description="Erythromycin biosynthesis protein CIII-like C-terminal" evidence="4">
    <location>
        <begin position="230"/>
        <end position="372"/>
    </location>
</feature>
<accession>A0A1H8YJR7</accession>
<dbReference type="GO" id="GO:0008194">
    <property type="term" value="F:UDP-glycosyltransferase activity"/>
    <property type="evidence" value="ECO:0007669"/>
    <property type="project" value="InterPro"/>
</dbReference>
<reference evidence="6 7" key="1">
    <citation type="submission" date="2016-10" db="EMBL/GenBank/DDBJ databases">
        <authorList>
            <person name="de Groot N.N."/>
        </authorList>
    </citation>
    <scope>NUCLEOTIDE SEQUENCE [LARGE SCALE GENOMIC DNA]</scope>
    <source>
        <strain evidence="6 7">DSM 44993</strain>
    </source>
</reference>
<dbReference type="RefSeq" id="WP_091625618.1">
    <property type="nucleotide sequence ID" value="NZ_FOEF01000020.1"/>
</dbReference>
<dbReference type="SUPFAM" id="SSF53756">
    <property type="entry name" value="UDP-Glycosyltransferase/glycogen phosphorylase"/>
    <property type="match status" value="1"/>
</dbReference>
<dbReference type="EMBL" id="FOEF01000020">
    <property type="protein sequence ID" value="SEP52405.1"/>
    <property type="molecule type" value="Genomic_DNA"/>
</dbReference>
<dbReference type="Proteomes" id="UP000198582">
    <property type="component" value="Unassembled WGS sequence"/>
</dbReference>
<evidence type="ECO:0000259" key="5">
    <source>
        <dbReference type="Pfam" id="PF21036"/>
    </source>
</evidence>
<evidence type="ECO:0000313" key="6">
    <source>
        <dbReference type="EMBL" id="SEP52405.1"/>
    </source>
</evidence>
<dbReference type="AlphaFoldDB" id="A0A1H8YJR7"/>
<dbReference type="Pfam" id="PF06722">
    <property type="entry name" value="EryCIII-like_C"/>
    <property type="match status" value="1"/>
</dbReference>
<evidence type="ECO:0000256" key="2">
    <source>
        <dbReference type="ARBA" id="ARBA00022676"/>
    </source>
</evidence>
<dbReference type="Gene3D" id="3.40.50.2000">
    <property type="entry name" value="Glycogen Phosphorylase B"/>
    <property type="match status" value="2"/>
</dbReference>
<feature type="domain" description="Erythromycin biosynthesis protein CIII-like N-terminal" evidence="5">
    <location>
        <begin position="22"/>
        <end position="212"/>
    </location>
</feature>
<dbReference type="InterPro" id="IPR010610">
    <property type="entry name" value="EryCIII-like_C"/>
</dbReference>
<keyword evidence="2" id="KW-0328">Glycosyltransferase</keyword>
<dbReference type="PANTHER" id="PTHR48050">
    <property type="entry name" value="STEROL 3-BETA-GLUCOSYLTRANSFERASE"/>
    <property type="match status" value="1"/>
</dbReference>
<dbReference type="Pfam" id="PF21036">
    <property type="entry name" value="EryCIII-like_N"/>
    <property type="match status" value="1"/>
</dbReference>
<dbReference type="CDD" id="cd03784">
    <property type="entry name" value="GT1_Gtf-like"/>
    <property type="match status" value="1"/>
</dbReference>
<gene>
    <name evidence="6" type="ORF">SAMN04489732_12068</name>
</gene>
<dbReference type="InterPro" id="IPR048284">
    <property type="entry name" value="EryCIII-like_N"/>
</dbReference>
<dbReference type="InterPro" id="IPR002213">
    <property type="entry name" value="UDP_glucos_trans"/>
</dbReference>
<keyword evidence="7" id="KW-1185">Reference proteome</keyword>